<dbReference type="EMBL" id="JAAMPC010000012">
    <property type="protein sequence ID" value="KAG2274189.1"/>
    <property type="molecule type" value="Genomic_DNA"/>
</dbReference>
<evidence type="ECO:0000313" key="2">
    <source>
        <dbReference type="Proteomes" id="UP000886595"/>
    </source>
</evidence>
<proteinExistence type="predicted"/>
<evidence type="ECO:0000313" key="1">
    <source>
        <dbReference type="EMBL" id="KAG2274189.1"/>
    </source>
</evidence>
<protein>
    <submittedName>
        <fullName evidence="1">Uncharacterized protein</fullName>
    </submittedName>
</protein>
<reference evidence="1 2" key="1">
    <citation type="submission" date="2020-02" db="EMBL/GenBank/DDBJ databases">
        <authorList>
            <person name="Ma Q."/>
            <person name="Huang Y."/>
            <person name="Song X."/>
            <person name="Pei D."/>
        </authorList>
    </citation>
    <scope>NUCLEOTIDE SEQUENCE [LARGE SCALE GENOMIC DNA]</scope>
    <source>
        <strain evidence="1">Sxm20200214</strain>
        <tissue evidence="1">Leaf</tissue>
    </source>
</reference>
<keyword evidence="2" id="KW-1185">Reference proteome</keyword>
<accession>A0A8X7QPB6</accession>
<dbReference type="AlphaFoldDB" id="A0A8X7QPB6"/>
<dbReference type="Proteomes" id="UP000886595">
    <property type="component" value="Unassembled WGS sequence"/>
</dbReference>
<name>A0A8X7QPB6_BRACI</name>
<organism evidence="1 2">
    <name type="scientific">Brassica carinata</name>
    <name type="common">Ethiopian mustard</name>
    <name type="synonym">Abyssinian cabbage</name>
    <dbReference type="NCBI Taxonomy" id="52824"/>
    <lineage>
        <taxon>Eukaryota</taxon>
        <taxon>Viridiplantae</taxon>
        <taxon>Streptophyta</taxon>
        <taxon>Embryophyta</taxon>
        <taxon>Tracheophyta</taxon>
        <taxon>Spermatophyta</taxon>
        <taxon>Magnoliopsida</taxon>
        <taxon>eudicotyledons</taxon>
        <taxon>Gunneridae</taxon>
        <taxon>Pentapetalae</taxon>
        <taxon>rosids</taxon>
        <taxon>malvids</taxon>
        <taxon>Brassicales</taxon>
        <taxon>Brassicaceae</taxon>
        <taxon>Brassiceae</taxon>
        <taxon>Brassica</taxon>
    </lineage>
</organism>
<dbReference type="OrthoDB" id="10639195at2759"/>
<comment type="caution">
    <text evidence="1">The sequence shown here is derived from an EMBL/GenBank/DDBJ whole genome shotgun (WGS) entry which is preliminary data.</text>
</comment>
<sequence>MEISARRVLVELAFGDFVEKLAASNELHDEEDLGLGGHDFFQLDDVGVTNEFHDRDLAFDLFHHALSFQYMILVDDFDGDALAAGDLFAVVDLREGSFA</sequence>
<gene>
    <name evidence="1" type="ORF">Bca52824_056744</name>
</gene>